<accession>A0A6J4TIZ0</accession>
<organism evidence="2">
    <name type="scientific">uncultured Solirubrobacteraceae bacterium</name>
    <dbReference type="NCBI Taxonomy" id="1162706"/>
    <lineage>
        <taxon>Bacteria</taxon>
        <taxon>Bacillati</taxon>
        <taxon>Actinomycetota</taxon>
        <taxon>Thermoleophilia</taxon>
        <taxon>Solirubrobacterales</taxon>
        <taxon>Solirubrobacteraceae</taxon>
        <taxon>environmental samples</taxon>
    </lineage>
</organism>
<gene>
    <name evidence="2" type="ORF">AVDCRST_MAG13-3571</name>
</gene>
<name>A0A6J4TIZ0_9ACTN</name>
<feature type="region of interest" description="Disordered" evidence="1">
    <location>
        <begin position="1"/>
        <end position="98"/>
    </location>
</feature>
<feature type="compositionally biased region" description="Low complexity" evidence="1">
    <location>
        <begin position="7"/>
        <end position="20"/>
    </location>
</feature>
<feature type="non-terminal residue" evidence="2">
    <location>
        <position position="1"/>
    </location>
</feature>
<evidence type="ECO:0000313" key="2">
    <source>
        <dbReference type="EMBL" id="CAA9523918.1"/>
    </source>
</evidence>
<feature type="compositionally biased region" description="Basic residues" evidence="1">
    <location>
        <begin position="35"/>
        <end position="53"/>
    </location>
</feature>
<sequence>EAHPRLRQGLLLRPLGGLSHPPRRLGDPRPGRDRVRLRHGPRARLVRHVRPGHRRAEGPPHRRAPGRRGGRPGRRGTLHRLGRVRPPGPPRGASGARV</sequence>
<reference evidence="2" key="1">
    <citation type="submission" date="2020-02" db="EMBL/GenBank/DDBJ databases">
        <authorList>
            <person name="Meier V. D."/>
        </authorList>
    </citation>
    <scope>NUCLEOTIDE SEQUENCE</scope>
    <source>
        <strain evidence="2">AVDCRST_MAG13</strain>
    </source>
</reference>
<feature type="compositionally biased region" description="Basic residues" evidence="1">
    <location>
        <begin position="61"/>
        <end position="83"/>
    </location>
</feature>
<feature type="compositionally biased region" description="Basic and acidic residues" evidence="1">
    <location>
        <begin position="24"/>
        <end position="34"/>
    </location>
</feature>
<feature type="non-terminal residue" evidence="2">
    <location>
        <position position="98"/>
    </location>
</feature>
<proteinExistence type="predicted"/>
<protein>
    <submittedName>
        <fullName evidence="2">Uncharacterized protein</fullName>
    </submittedName>
</protein>
<dbReference type="EMBL" id="CADCVO010000556">
    <property type="protein sequence ID" value="CAA9523918.1"/>
    <property type="molecule type" value="Genomic_DNA"/>
</dbReference>
<evidence type="ECO:0000256" key="1">
    <source>
        <dbReference type="SAM" id="MobiDB-lite"/>
    </source>
</evidence>
<dbReference type="AlphaFoldDB" id="A0A6J4TIZ0"/>